<evidence type="ECO:0000313" key="2">
    <source>
        <dbReference type="Proteomes" id="UP000250123"/>
    </source>
</evidence>
<dbReference type="KEGG" id="sbk:SHEWBE_3867"/>
<proteinExistence type="predicted"/>
<gene>
    <name evidence="1" type="ORF">SHEWBE_3867</name>
</gene>
<name>A0A330MA14_9GAMM</name>
<organism evidence="1 2">
    <name type="scientific">Shewanella benthica</name>
    <dbReference type="NCBI Taxonomy" id="43661"/>
    <lineage>
        <taxon>Bacteria</taxon>
        <taxon>Pseudomonadati</taxon>
        <taxon>Pseudomonadota</taxon>
        <taxon>Gammaproteobacteria</taxon>
        <taxon>Alteromonadales</taxon>
        <taxon>Shewanellaceae</taxon>
        <taxon>Shewanella</taxon>
    </lineage>
</organism>
<accession>A0A330MA14</accession>
<dbReference type="Proteomes" id="UP000250123">
    <property type="component" value="Chromosome SHEWBE"/>
</dbReference>
<evidence type="ECO:0000313" key="1">
    <source>
        <dbReference type="EMBL" id="SQH77830.1"/>
    </source>
</evidence>
<reference evidence="2" key="1">
    <citation type="submission" date="2018-06" db="EMBL/GenBank/DDBJ databases">
        <authorList>
            <person name="Cea G.-C."/>
            <person name="William W."/>
        </authorList>
    </citation>
    <scope>NUCLEOTIDE SEQUENCE [LARGE SCALE GENOMIC DNA]</scope>
    <source>
        <strain evidence="2">DB21MT-2</strain>
    </source>
</reference>
<dbReference type="EMBL" id="LS483452">
    <property type="protein sequence ID" value="SQH77830.1"/>
    <property type="molecule type" value="Genomic_DNA"/>
</dbReference>
<protein>
    <submittedName>
        <fullName evidence="1">Uncharacterized protein</fullName>
    </submittedName>
</protein>
<dbReference type="AlphaFoldDB" id="A0A330MA14"/>
<sequence length="46" mass="5415">MPFTYIPIVNHSDTLAKSLHRSLHSEVIYHKVFPNRNKAPSKHFQQ</sequence>